<dbReference type="InParanoid" id="K1R264"/>
<proteinExistence type="predicted"/>
<dbReference type="EMBL" id="JH816696">
    <property type="protein sequence ID" value="EKC35220.1"/>
    <property type="molecule type" value="Genomic_DNA"/>
</dbReference>
<organism evidence="1">
    <name type="scientific">Magallana gigas</name>
    <name type="common">Pacific oyster</name>
    <name type="synonym">Crassostrea gigas</name>
    <dbReference type="NCBI Taxonomy" id="29159"/>
    <lineage>
        <taxon>Eukaryota</taxon>
        <taxon>Metazoa</taxon>
        <taxon>Spiralia</taxon>
        <taxon>Lophotrochozoa</taxon>
        <taxon>Mollusca</taxon>
        <taxon>Bivalvia</taxon>
        <taxon>Autobranchia</taxon>
        <taxon>Pteriomorphia</taxon>
        <taxon>Ostreida</taxon>
        <taxon>Ostreoidea</taxon>
        <taxon>Ostreidae</taxon>
        <taxon>Magallana</taxon>
    </lineage>
</organism>
<dbReference type="HOGENOM" id="CLU_2500100_0_0_1"/>
<reference evidence="1" key="1">
    <citation type="journal article" date="2012" name="Nature">
        <title>The oyster genome reveals stress adaptation and complexity of shell formation.</title>
        <authorList>
            <person name="Zhang G."/>
            <person name="Fang X."/>
            <person name="Guo X."/>
            <person name="Li L."/>
            <person name="Luo R."/>
            <person name="Xu F."/>
            <person name="Yang P."/>
            <person name="Zhang L."/>
            <person name="Wang X."/>
            <person name="Qi H."/>
            <person name="Xiong Z."/>
            <person name="Que H."/>
            <person name="Xie Y."/>
            <person name="Holland P.W."/>
            <person name="Paps J."/>
            <person name="Zhu Y."/>
            <person name="Wu F."/>
            <person name="Chen Y."/>
            <person name="Wang J."/>
            <person name="Peng C."/>
            <person name="Meng J."/>
            <person name="Yang L."/>
            <person name="Liu J."/>
            <person name="Wen B."/>
            <person name="Zhang N."/>
            <person name="Huang Z."/>
            <person name="Zhu Q."/>
            <person name="Feng Y."/>
            <person name="Mount A."/>
            <person name="Hedgecock D."/>
            <person name="Xu Z."/>
            <person name="Liu Y."/>
            <person name="Domazet-Loso T."/>
            <person name="Du Y."/>
            <person name="Sun X."/>
            <person name="Zhang S."/>
            <person name="Liu B."/>
            <person name="Cheng P."/>
            <person name="Jiang X."/>
            <person name="Li J."/>
            <person name="Fan D."/>
            <person name="Wang W."/>
            <person name="Fu W."/>
            <person name="Wang T."/>
            <person name="Wang B."/>
            <person name="Zhang J."/>
            <person name="Peng Z."/>
            <person name="Li Y."/>
            <person name="Li N."/>
            <person name="Wang J."/>
            <person name="Chen M."/>
            <person name="He Y."/>
            <person name="Tan F."/>
            <person name="Song X."/>
            <person name="Zheng Q."/>
            <person name="Huang R."/>
            <person name="Yang H."/>
            <person name="Du X."/>
            <person name="Chen L."/>
            <person name="Yang M."/>
            <person name="Gaffney P.M."/>
            <person name="Wang S."/>
            <person name="Luo L."/>
            <person name="She Z."/>
            <person name="Ming Y."/>
            <person name="Huang W."/>
            <person name="Zhang S."/>
            <person name="Huang B."/>
            <person name="Zhang Y."/>
            <person name="Qu T."/>
            <person name="Ni P."/>
            <person name="Miao G."/>
            <person name="Wang J."/>
            <person name="Wang Q."/>
            <person name="Steinberg C.E."/>
            <person name="Wang H."/>
            <person name="Li N."/>
            <person name="Qian L."/>
            <person name="Zhang G."/>
            <person name="Li Y."/>
            <person name="Yang H."/>
            <person name="Liu X."/>
            <person name="Wang J."/>
            <person name="Yin Y."/>
            <person name="Wang J."/>
        </authorList>
    </citation>
    <scope>NUCLEOTIDE SEQUENCE [LARGE SCALE GENOMIC DNA]</scope>
    <source>
        <strain evidence="1">05x7-T-G4-1.051#20</strain>
    </source>
</reference>
<name>K1R264_MAGGI</name>
<sequence length="86" mass="9219">MSSCSPPDVYMSADILNYSSQGGVSSTLFAIPGLPPPSAVSSSHSSRTRRPKLSIYTHTSIVRDGSNIASFVFQNQKQLSKTCIKP</sequence>
<accession>K1R264</accession>
<gene>
    <name evidence="1" type="ORF">CGI_10019818</name>
</gene>
<protein>
    <submittedName>
        <fullName evidence="1">Uncharacterized protein</fullName>
    </submittedName>
</protein>
<evidence type="ECO:0000313" key="1">
    <source>
        <dbReference type="EMBL" id="EKC35220.1"/>
    </source>
</evidence>
<dbReference type="AlphaFoldDB" id="K1R264"/>